<accession>A0A8D8M7G3</accession>
<organism evidence="2">
    <name type="scientific">Cacopsylla melanoneura</name>
    <dbReference type="NCBI Taxonomy" id="428564"/>
    <lineage>
        <taxon>Eukaryota</taxon>
        <taxon>Metazoa</taxon>
        <taxon>Ecdysozoa</taxon>
        <taxon>Arthropoda</taxon>
        <taxon>Hexapoda</taxon>
        <taxon>Insecta</taxon>
        <taxon>Pterygota</taxon>
        <taxon>Neoptera</taxon>
        <taxon>Paraneoptera</taxon>
        <taxon>Hemiptera</taxon>
        <taxon>Sternorrhyncha</taxon>
        <taxon>Psylloidea</taxon>
        <taxon>Psyllidae</taxon>
        <taxon>Psyllinae</taxon>
        <taxon>Cacopsylla</taxon>
    </lineage>
</organism>
<evidence type="ECO:0000313" key="2">
    <source>
        <dbReference type="EMBL" id="CAG6623475.1"/>
    </source>
</evidence>
<feature type="region of interest" description="Disordered" evidence="1">
    <location>
        <begin position="1"/>
        <end position="23"/>
    </location>
</feature>
<sequence length="129" mass="15494">MKIVRLSSQTESQNQRSPRRRYRRPITMARTRATTTLRIPKEETRPLSRPTTMKIRNRAVVMNRKWLLYRTWDSVLRLCVREWSRLIYRYPPWSLLKKSIKCSWTGKRPVIALASAFNWMGTLWTTLPS</sequence>
<feature type="compositionally biased region" description="Polar residues" evidence="1">
    <location>
        <begin position="1"/>
        <end position="15"/>
    </location>
</feature>
<protein>
    <submittedName>
        <fullName evidence="2">Uncharacterized protein</fullName>
    </submittedName>
</protein>
<dbReference type="AlphaFoldDB" id="A0A8D8M7G3"/>
<proteinExistence type="predicted"/>
<name>A0A8D8M7G3_9HEMI</name>
<reference evidence="2" key="1">
    <citation type="submission" date="2021-05" db="EMBL/GenBank/DDBJ databases">
        <authorList>
            <person name="Alioto T."/>
            <person name="Alioto T."/>
            <person name="Gomez Garrido J."/>
        </authorList>
    </citation>
    <scope>NUCLEOTIDE SEQUENCE</scope>
</reference>
<evidence type="ECO:0000256" key="1">
    <source>
        <dbReference type="SAM" id="MobiDB-lite"/>
    </source>
</evidence>
<dbReference type="EMBL" id="HBUF01055043">
    <property type="protein sequence ID" value="CAG6623477.1"/>
    <property type="molecule type" value="Transcribed_RNA"/>
</dbReference>
<dbReference type="EMBL" id="HBUF01055042">
    <property type="protein sequence ID" value="CAG6623475.1"/>
    <property type="molecule type" value="Transcribed_RNA"/>
</dbReference>